<dbReference type="RefSeq" id="WP_068148997.1">
    <property type="nucleotide sequence ID" value="NZ_JBHSCR010000013.1"/>
</dbReference>
<dbReference type="PANTHER" id="PTHR30026">
    <property type="entry name" value="OUTER MEMBRANE PROTEIN TOLC"/>
    <property type="match status" value="1"/>
</dbReference>
<keyword evidence="5" id="KW-0812">Transmembrane</keyword>
<evidence type="ECO:0000313" key="9">
    <source>
        <dbReference type="EMBL" id="MFC4348608.1"/>
    </source>
</evidence>
<reference evidence="10" key="1">
    <citation type="journal article" date="2019" name="Int. J. Syst. Evol. Microbiol.">
        <title>The Global Catalogue of Microorganisms (GCM) 10K type strain sequencing project: providing services to taxonomists for standard genome sequencing and annotation.</title>
        <authorList>
            <consortium name="The Broad Institute Genomics Platform"/>
            <consortium name="The Broad Institute Genome Sequencing Center for Infectious Disease"/>
            <person name="Wu L."/>
            <person name="Ma J."/>
        </authorList>
    </citation>
    <scope>NUCLEOTIDE SEQUENCE [LARGE SCALE GENOMIC DNA]</scope>
    <source>
        <strain evidence="10">CGMCC 1.15304</strain>
    </source>
</reference>
<proteinExistence type="inferred from homology"/>
<dbReference type="InterPro" id="IPR003423">
    <property type="entry name" value="OMP_efflux"/>
</dbReference>
<dbReference type="Gene3D" id="1.20.1600.10">
    <property type="entry name" value="Outer membrane efflux proteins (OEP)"/>
    <property type="match status" value="1"/>
</dbReference>
<evidence type="ECO:0000256" key="8">
    <source>
        <dbReference type="SAM" id="SignalP"/>
    </source>
</evidence>
<sequence>MMTRLILIALALVAALTGKAGASLTLQEVLTSAREHAPKLLEQQAALRGAEGSVLAAEGAFDTTLDVEFRSRATGSWSGSYLKADAKRALTDNGVSVYGGYRVSDGRFPTYEDQYFTNSLGEFKLGVLVPLLQDRAFDTNRFRVADARLKREQEQIKTLIQAIEVQRNATIAYWEWVVAGHQLRVYEHLLAIAKQRDTALSRQVEEGAIANFALLENQQNITRRQTLVMNARQKFLMAANKLSLYYRSPKGIPQQPEEAQLPAMAEVFTGIAGVNLTTGPTEALVAKRPELESLNVALDRARQKLRLGENGLKPQLTLMGEVSRDFGGIAEGGSSRDSTDAIVGVRFSIPLGQRAARGSFRSAKADLDRLSFQRQRLMEQFIVELENLTLGVEMSQQRLMLTRQNAAQTQAMQKAEEIRFANGASDFFLLNVREEAASRAQIDHLLAALEFHASMASYSAAMMDLETLGLEEMPL</sequence>
<protein>
    <submittedName>
        <fullName evidence="9">TolC family protein</fullName>
    </submittedName>
</protein>
<dbReference type="PANTHER" id="PTHR30026:SF21">
    <property type="entry name" value="SLR1270 PROTEIN"/>
    <property type="match status" value="1"/>
</dbReference>
<keyword evidence="6" id="KW-0472">Membrane</keyword>
<comment type="subcellular location">
    <subcellularLocation>
        <location evidence="1">Cell outer membrane</location>
    </subcellularLocation>
</comment>
<accession>A0ABV8UBP2</accession>
<evidence type="ECO:0000256" key="1">
    <source>
        <dbReference type="ARBA" id="ARBA00004442"/>
    </source>
</evidence>
<evidence type="ECO:0000256" key="5">
    <source>
        <dbReference type="ARBA" id="ARBA00022692"/>
    </source>
</evidence>
<organism evidence="9 10">
    <name type="scientific">Kordiimonas lipolytica</name>
    <dbReference type="NCBI Taxonomy" id="1662421"/>
    <lineage>
        <taxon>Bacteria</taxon>
        <taxon>Pseudomonadati</taxon>
        <taxon>Pseudomonadota</taxon>
        <taxon>Alphaproteobacteria</taxon>
        <taxon>Kordiimonadales</taxon>
        <taxon>Kordiimonadaceae</taxon>
        <taxon>Kordiimonas</taxon>
    </lineage>
</organism>
<keyword evidence="8" id="KW-0732">Signal</keyword>
<dbReference type="Pfam" id="PF02321">
    <property type="entry name" value="OEP"/>
    <property type="match status" value="1"/>
</dbReference>
<evidence type="ECO:0000256" key="4">
    <source>
        <dbReference type="ARBA" id="ARBA00022452"/>
    </source>
</evidence>
<gene>
    <name evidence="9" type="ORF">ACFO5Q_12210</name>
</gene>
<dbReference type="SUPFAM" id="SSF56954">
    <property type="entry name" value="Outer membrane efflux proteins (OEP)"/>
    <property type="match status" value="1"/>
</dbReference>
<evidence type="ECO:0000256" key="2">
    <source>
        <dbReference type="ARBA" id="ARBA00007613"/>
    </source>
</evidence>
<evidence type="ECO:0000256" key="6">
    <source>
        <dbReference type="ARBA" id="ARBA00023136"/>
    </source>
</evidence>
<dbReference type="Proteomes" id="UP001595776">
    <property type="component" value="Unassembled WGS sequence"/>
</dbReference>
<keyword evidence="3" id="KW-0813">Transport</keyword>
<evidence type="ECO:0000313" key="10">
    <source>
        <dbReference type="Proteomes" id="UP001595776"/>
    </source>
</evidence>
<evidence type="ECO:0000256" key="3">
    <source>
        <dbReference type="ARBA" id="ARBA00022448"/>
    </source>
</evidence>
<dbReference type="InterPro" id="IPR051906">
    <property type="entry name" value="TolC-like"/>
</dbReference>
<dbReference type="EMBL" id="JBHSCR010000013">
    <property type="protein sequence ID" value="MFC4348608.1"/>
    <property type="molecule type" value="Genomic_DNA"/>
</dbReference>
<evidence type="ECO:0000256" key="7">
    <source>
        <dbReference type="ARBA" id="ARBA00023237"/>
    </source>
</evidence>
<comment type="caution">
    <text evidence="9">The sequence shown here is derived from an EMBL/GenBank/DDBJ whole genome shotgun (WGS) entry which is preliminary data.</text>
</comment>
<feature type="chain" id="PRO_5046634693" evidence="8">
    <location>
        <begin position="23"/>
        <end position="475"/>
    </location>
</feature>
<feature type="signal peptide" evidence="8">
    <location>
        <begin position="1"/>
        <end position="22"/>
    </location>
</feature>
<comment type="similarity">
    <text evidence="2">Belongs to the outer membrane factor (OMF) (TC 1.B.17) family.</text>
</comment>
<keyword evidence="4" id="KW-1134">Transmembrane beta strand</keyword>
<name>A0ABV8UBP2_9PROT</name>
<keyword evidence="10" id="KW-1185">Reference proteome</keyword>
<keyword evidence="7" id="KW-0998">Cell outer membrane</keyword>